<keyword evidence="2" id="KW-1185">Reference proteome</keyword>
<dbReference type="EMBL" id="CM007390">
    <property type="protein sequence ID" value="ONK56692.1"/>
    <property type="molecule type" value="Genomic_DNA"/>
</dbReference>
<proteinExistence type="predicted"/>
<evidence type="ECO:0000313" key="2">
    <source>
        <dbReference type="Proteomes" id="UP000243459"/>
    </source>
</evidence>
<protein>
    <submittedName>
        <fullName evidence="1">Uncharacterized protein</fullName>
    </submittedName>
</protein>
<name>A0A5P1E237_ASPOF</name>
<dbReference type="Proteomes" id="UP000243459">
    <property type="component" value="Chromosome 10"/>
</dbReference>
<dbReference type="Gramene" id="ONK56692">
    <property type="protein sequence ID" value="ONK56692"/>
    <property type="gene ID" value="A4U43_C10F11720"/>
</dbReference>
<evidence type="ECO:0000313" key="1">
    <source>
        <dbReference type="EMBL" id="ONK56692.1"/>
    </source>
</evidence>
<dbReference type="Gene3D" id="3.20.20.80">
    <property type="entry name" value="Glycosidases"/>
    <property type="match status" value="1"/>
</dbReference>
<accession>A0A5P1E237</accession>
<organism evidence="1 2">
    <name type="scientific">Asparagus officinalis</name>
    <name type="common">Garden asparagus</name>
    <dbReference type="NCBI Taxonomy" id="4686"/>
    <lineage>
        <taxon>Eukaryota</taxon>
        <taxon>Viridiplantae</taxon>
        <taxon>Streptophyta</taxon>
        <taxon>Embryophyta</taxon>
        <taxon>Tracheophyta</taxon>
        <taxon>Spermatophyta</taxon>
        <taxon>Magnoliopsida</taxon>
        <taxon>Liliopsida</taxon>
        <taxon>Asparagales</taxon>
        <taxon>Asparagaceae</taxon>
        <taxon>Asparagoideae</taxon>
        <taxon>Asparagus</taxon>
    </lineage>
</organism>
<gene>
    <name evidence="1" type="ORF">A4U43_C10F11720</name>
</gene>
<dbReference type="AlphaFoldDB" id="A0A5P1E237"/>
<reference evidence="2" key="1">
    <citation type="journal article" date="2017" name="Nat. Commun.">
        <title>The asparagus genome sheds light on the origin and evolution of a young Y chromosome.</title>
        <authorList>
            <person name="Harkess A."/>
            <person name="Zhou J."/>
            <person name="Xu C."/>
            <person name="Bowers J.E."/>
            <person name="Van der Hulst R."/>
            <person name="Ayyampalayam S."/>
            <person name="Mercati F."/>
            <person name="Riccardi P."/>
            <person name="McKain M.R."/>
            <person name="Kakrana A."/>
            <person name="Tang H."/>
            <person name="Ray J."/>
            <person name="Groenendijk J."/>
            <person name="Arikit S."/>
            <person name="Mathioni S.M."/>
            <person name="Nakano M."/>
            <person name="Shan H."/>
            <person name="Telgmann-Rauber A."/>
            <person name="Kanno A."/>
            <person name="Yue Z."/>
            <person name="Chen H."/>
            <person name="Li W."/>
            <person name="Chen Y."/>
            <person name="Xu X."/>
            <person name="Zhang Y."/>
            <person name="Luo S."/>
            <person name="Chen H."/>
            <person name="Gao J."/>
            <person name="Mao Z."/>
            <person name="Pires J.C."/>
            <person name="Luo M."/>
            <person name="Kudrna D."/>
            <person name="Wing R.A."/>
            <person name="Meyers B.C."/>
            <person name="Yi K."/>
            <person name="Kong H."/>
            <person name="Lavrijsen P."/>
            <person name="Sunseri F."/>
            <person name="Falavigna A."/>
            <person name="Ye Y."/>
            <person name="Leebens-Mack J.H."/>
            <person name="Chen G."/>
        </authorList>
    </citation>
    <scope>NUCLEOTIDE SEQUENCE [LARGE SCALE GENOMIC DNA]</scope>
    <source>
        <strain evidence="2">cv. DH0086</strain>
    </source>
</reference>
<sequence length="126" mass="13840">MSERCDCGNRLATGGAGGWKEASVWYVGRYNWGLVKHLRSGIGTPMRRNGADDDVHQLFDDDQDKGLAMASDHLDLDWGVWYKNLSAKQCRIREGTRLSVVNSVAAQSSTVNSVLADVIKDLSAIL</sequence>